<dbReference type="Proteomes" id="UP000326453">
    <property type="component" value="Chromosome 1"/>
</dbReference>
<dbReference type="PROSITE" id="PS51898">
    <property type="entry name" value="TYR_RECOMBINASE"/>
    <property type="match status" value="1"/>
</dbReference>
<organism evidence="4 5">
    <name type="scientific">Paracoccus pantotrophus</name>
    <name type="common">Thiosphaera pantotropha</name>
    <dbReference type="NCBI Taxonomy" id="82367"/>
    <lineage>
        <taxon>Bacteria</taxon>
        <taxon>Pseudomonadati</taxon>
        <taxon>Pseudomonadota</taxon>
        <taxon>Alphaproteobacteria</taxon>
        <taxon>Rhodobacterales</taxon>
        <taxon>Paracoccaceae</taxon>
        <taxon>Paracoccus</taxon>
    </lineage>
</organism>
<dbReference type="InterPro" id="IPR002104">
    <property type="entry name" value="Integrase_catalytic"/>
</dbReference>
<dbReference type="RefSeq" id="WP_147427977.1">
    <property type="nucleotide sequence ID" value="NZ_RBLI01000001.1"/>
</dbReference>
<dbReference type="InterPro" id="IPR011010">
    <property type="entry name" value="DNA_brk_join_enz"/>
</dbReference>
<gene>
    <name evidence="4" type="ORF">ESD82_15340</name>
</gene>
<dbReference type="GO" id="GO:0015074">
    <property type="term" value="P:DNA integration"/>
    <property type="evidence" value="ECO:0007669"/>
    <property type="project" value="InterPro"/>
</dbReference>
<evidence type="ECO:0000256" key="1">
    <source>
        <dbReference type="ARBA" id="ARBA00023172"/>
    </source>
</evidence>
<dbReference type="InterPro" id="IPR013762">
    <property type="entry name" value="Integrase-like_cat_sf"/>
</dbReference>
<dbReference type="Gene3D" id="1.10.443.10">
    <property type="entry name" value="Intergrase catalytic core"/>
    <property type="match status" value="1"/>
</dbReference>
<dbReference type="AlphaFoldDB" id="A0AAE6NYM8"/>
<evidence type="ECO:0000313" key="4">
    <source>
        <dbReference type="EMBL" id="QFG37503.1"/>
    </source>
</evidence>
<accession>A0AAE6NYM8</accession>
<dbReference type="SUPFAM" id="SSF56349">
    <property type="entry name" value="DNA breaking-rejoining enzymes"/>
    <property type="match status" value="1"/>
</dbReference>
<name>A0AAE6NYM8_PARPN</name>
<evidence type="ECO:0000256" key="2">
    <source>
        <dbReference type="SAM" id="MobiDB-lite"/>
    </source>
</evidence>
<dbReference type="KEGG" id="ppan:ESD82_15340"/>
<dbReference type="EMBL" id="CP044426">
    <property type="protein sequence ID" value="QFG37503.1"/>
    <property type="molecule type" value="Genomic_DNA"/>
</dbReference>
<keyword evidence="1" id="KW-0233">DNA recombination</keyword>
<dbReference type="GO" id="GO:0006310">
    <property type="term" value="P:DNA recombination"/>
    <property type="evidence" value="ECO:0007669"/>
    <property type="project" value="UniProtKB-KW"/>
</dbReference>
<dbReference type="Pfam" id="PF00589">
    <property type="entry name" value="Phage_integrase"/>
    <property type="match status" value="1"/>
</dbReference>
<sequence>MDRCPRVGRDPAGAAQSRNIDNDGWLFFSQGKTGRDAVIPFNRKLPEFAEPTAGDLALLHSSISARNKRRITYLHARRGASRSSKSISQWFAAKARKAGIEDRTAHGLRKSRAEALFENGATMAQAQTWTGRKDPRMLQHYADKYDKRRALSRTDGERKVPTSEIRFKKGRK</sequence>
<protein>
    <submittedName>
        <fullName evidence="4">Phage integrase family protein</fullName>
    </submittedName>
</protein>
<dbReference type="GO" id="GO:0003677">
    <property type="term" value="F:DNA binding"/>
    <property type="evidence" value="ECO:0007669"/>
    <property type="project" value="InterPro"/>
</dbReference>
<feature type="region of interest" description="Disordered" evidence="2">
    <location>
        <begin position="149"/>
        <end position="172"/>
    </location>
</feature>
<evidence type="ECO:0000313" key="5">
    <source>
        <dbReference type="Proteomes" id="UP000326453"/>
    </source>
</evidence>
<proteinExistence type="predicted"/>
<evidence type="ECO:0000259" key="3">
    <source>
        <dbReference type="PROSITE" id="PS51898"/>
    </source>
</evidence>
<feature type="domain" description="Tyr recombinase" evidence="3">
    <location>
        <begin position="1"/>
        <end position="155"/>
    </location>
</feature>
<reference evidence="4 5" key="1">
    <citation type="submission" date="2019-01" db="EMBL/GenBank/DDBJ databases">
        <title>Complete Genome Sequence and Annotation of the Paracoccus pantotrophus type strain DSM 2944.</title>
        <authorList>
            <person name="Bockwoldt J.A."/>
            <person name="Zimmermann M."/>
            <person name="Tiso T."/>
            <person name="Blank L.M."/>
        </authorList>
    </citation>
    <scope>NUCLEOTIDE SEQUENCE [LARGE SCALE GENOMIC DNA]</scope>
    <source>
        <strain evidence="4 5">DSM 2944</strain>
    </source>
</reference>